<dbReference type="EMBL" id="JAAQHG020000013">
    <property type="protein sequence ID" value="KAL1586788.1"/>
    <property type="molecule type" value="Genomic_DNA"/>
</dbReference>
<evidence type="ECO:0000313" key="5">
    <source>
        <dbReference type="Proteomes" id="UP000803884"/>
    </source>
</evidence>
<proteinExistence type="predicted"/>
<evidence type="ECO:0000256" key="1">
    <source>
        <dbReference type="SAM" id="MobiDB-lite"/>
    </source>
</evidence>
<dbReference type="Proteomes" id="UP000803884">
    <property type="component" value="Unassembled WGS sequence"/>
</dbReference>
<feature type="region of interest" description="Disordered" evidence="1">
    <location>
        <begin position="354"/>
        <end position="415"/>
    </location>
</feature>
<keyword evidence="2" id="KW-0812">Transmembrane</keyword>
<name>A0AB34KU08_9PEZI</name>
<feature type="transmembrane region" description="Helical" evidence="2">
    <location>
        <begin position="320"/>
        <end position="344"/>
    </location>
</feature>
<evidence type="ECO:0000256" key="3">
    <source>
        <dbReference type="SAM" id="SignalP"/>
    </source>
</evidence>
<keyword evidence="2" id="KW-0472">Membrane</keyword>
<feature type="signal peptide" evidence="3">
    <location>
        <begin position="1"/>
        <end position="18"/>
    </location>
</feature>
<gene>
    <name evidence="4" type="ORF">WHR41_04662</name>
</gene>
<evidence type="ECO:0000313" key="4">
    <source>
        <dbReference type="EMBL" id="KAL1586788.1"/>
    </source>
</evidence>
<evidence type="ECO:0000256" key="2">
    <source>
        <dbReference type="SAM" id="Phobius"/>
    </source>
</evidence>
<feature type="chain" id="PRO_5044253425" evidence="3">
    <location>
        <begin position="19"/>
        <end position="415"/>
    </location>
</feature>
<keyword evidence="5" id="KW-1185">Reference proteome</keyword>
<keyword evidence="2" id="KW-1133">Transmembrane helix</keyword>
<keyword evidence="3" id="KW-0732">Signal</keyword>
<comment type="caution">
    <text evidence="4">The sequence shown here is derived from an EMBL/GenBank/DDBJ whole genome shotgun (WGS) entry which is preliminary data.</text>
</comment>
<dbReference type="GeneID" id="96006106"/>
<organism evidence="4 5">
    <name type="scientific">Cladosporium halotolerans</name>
    <dbReference type="NCBI Taxonomy" id="1052096"/>
    <lineage>
        <taxon>Eukaryota</taxon>
        <taxon>Fungi</taxon>
        <taxon>Dikarya</taxon>
        <taxon>Ascomycota</taxon>
        <taxon>Pezizomycotina</taxon>
        <taxon>Dothideomycetes</taxon>
        <taxon>Dothideomycetidae</taxon>
        <taxon>Cladosporiales</taxon>
        <taxon>Cladosporiaceae</taxon>
        <taxon>Cladosporium</taxon>
    </lineage>
</organism>
<dbReference type="CDD" id="cd12087">
    <property type="entry name" value="TM_EGFR-like"/>
    <property type="match status" value="1"/>
</dbReference>
<dbReference type="AlphaFoldDB" id="A0AB34KU08"/>
<dbReference type="RefSeq" id="XP_069229893.1">
    <property type="nucleotide sequence ID" value="XM_069373268.1"/>
</dbReference>
<accession>A0AB34KU08</accession>
<sequence length="415" mass="44045">MRALCAACVVALTSKVASQSIDEASGAKDDILLCNGTLNDANATGIYPFNPDVAPGTSIQPVNASWAVTVTEDFANGNVQLAGWYNTNGLNYSDSLTLGYDVCSVALTGYTENTLRRGQFDNGDCVALFDEACVQALEQQSQDLALYLVGNPKPLPDSNLTADSLPAVCDSIGQSMEARLPDKCKPYMNESWYTATGYALTMNYESSGTHASRQPLPLGLFFGNPRGPCTATGPSANETWNLIGAAYGNATVYDYLTYTVLPILTVFMPVANARRTITIISAHTTVSCLRTNEYSPGSRVPPPLPAPTPVGEEGGLSGKAIAGIVVGVLAGVSIICLALVAWWWRKRKVKTSHEAAVAPRAHENPAPDPRYGGVVNELDSSNVYSPELPDVASRMGTELGNSEKPAELQADVPRT</sequence>
<protein>
    <submittedName>
        <fullName evidence="4">Uncharacterized protein</fullName>
    </submittedName>
</protein>
<reference evidence="4 5" key="1">
    <citation type="journal article" date="2020" name="Microbiol. Resour. Announc.">
        <title>Draft Genome Sequence of a Cladosporium Species Isolated from the Mesophotic Ascidian Didemnum maculosum.</title>
        <authorList>
            <person name="Gioti A."/>
            <person name="Siaperas R."/>
            <person name="Nikolaivits E."/>
            <person name="Le Goff G."/>
            <person name="Ouazzani J."/>
            <person name="Kotoulas G."/>
            <person name="Topakas E."/>
        </authorList>
    </citation>
    <scope>NUCLEOTIDE SEQUENCE [LARGE SCALE GENOMIC DNA]</scope>
    <source>
        <strain evidence="4 5">TM138-S3</strain>
    </source>
</reference>